<evidence type="ECO:0000256" key="1">
    <source>
        <dbReference type="ARBA" id="ARBA00023054"/>
    </source>
</evidence>
<feature type="compositionally biased region" description="Polar residues" evidence="2">
    <location>
        <begin position="1"/>
        <end position="11"/>
    </location>
</feature>
<feature type="region of interest" description="Disordered" evidence="2">
    <location>
        <begin position="1"/>
        <end position="53"/>
    </location>
</feature>
<evidence type="ECO:0000256" key="3">
    <source>
        <dbReference type="SAM" id="Phobius"/>
    </source>
</evidence>
<keyword evidence="1" id="KW-0175">Coiled coil</keyword>
<reference evidence="4 5" key="1">
    <citation type="journal article" date="2018" name="New Phytol.">
        <title>Phylogenomics of Endogonaceae and evolution of mycorrhizas within Mucoromycota.</title>
        <authorList>
            <person name="Chang Y."/>
            <person name="Desiro A."/>
            <person name="Na H."/>
            <person name="Sandor L."/>
            <person name="Lipzen A."/>
            <person name="Clum A."/>
            <person name="Barry K."/>
            <person name="Grigoriev I.V."/>
            <person name="Martin F.M."/>
            <person name="Stajich J.E."/>
            <person name="Smith M.E."/>
            <person name="Bonito G."/>
            <person name="Spatafora J.W."/>
        </authorList>
    </citation>
    <scope>NUCLEOTIDE SEQUENCE [LARGE SCALE GENOMIC DNA]</scope>
    <source>
        <strain evidence="4 5">AD002</strain>
    </source>
</reference>
<proteinExistence type="predicted"/>
<sequence length="600" mass="67700">MFGMMTSTRQTPRPKKIDVGHQQRRRSSMYSSPSSDCAPSWRSGPPSPALSSAGSLTSTLSWFAEKSPAELIPLLKEAYGALRDKERDLLLAAEIGKSLLDNNIALKSKYEALLQQLQAYQEQQQQQRYMVTLSTPQQQPYPPSPHNNESTAELNVISDNDIKSDGDATESADGDPDFRRPRRLAQSYKTDAAVETLQEENQELQQKLETATSDLKAAEKSHKQKMRRMESEVQSLRSELESATKKVTELEETNDKLVLRQRKNQQSNQDESSMLYSSAPAVLYEKLQIVEQENVEITQAKEDLEEKLAATVSDLNMLKDKFDQFQFTQTDYIALQEAYQRQLKHISELNQSLEEHRNLLQSVNDKNNMSARNSPAPSESGDSAWSAYGGGKGSDSAGMRRRMKHSLLSELEKEFSKDLKTPSKMGPISETDEIVESSHSSAASEMGTAAAHAAQAQVMLTEKSLAAMYLSPAEQALESLLNKAGMQTQISIQPVTNMMMDDLYDEYDDMYDDMGSSNMSDIDEEDSESALVISRNEEAQRKVGFIGKIARIFGAIFRLIRRIIMYILKWVRFFWVLWAAFLINLFLGPDRMLKKEKEAR</sequence>
<name>A0A433Q133_9FUNG</name>
<keyword evidence="3" id="KW-0812">Transmembrane</keyword>
<feature type="region of interest" description="Disordered" evidence="2">
    <location>
        <begin position="160"/>
        <end position="181"/>
    </location>
</feature>
<accession>A0A433Q133</accession>
<protein>
    <submittedName>
        <fullName evidence="4">Uncharacterized protein</fullName>
    </submittedName>
</protein>
<feature type="region of interest" description="Disordered" evidence="2">
    <location>
        <begin position="210"/>
        <end position="238"/>
    </location>
</feature>
<comment type="caution">
    <text evidence="4">The sequence shown here is derived from an EMBL/GenBank/DDBJ whole genome shotgun (WGS) entry which is preliminary data.</text>
</comment>
<feature type="region of interest" description="Disordered" evidence="2">
    <location>
        <begin position="365"/>
        <end position="400"/>
    </location>
</feature>
<dbReference type="EMBL" id="RBNJ01019753">
    <property type="protein sequence ID" value="RUS23477.1"/>
    <property type="molecule type" value="Genomic_DNA"/>
</dbReference>
<evidence type="ECO:0000256" key="2">
    <source>
        <dbReference type="SAM" id="MobiDB-lite"/>
    </source>
</evidence>
<feature type="transmembrane region" description="Helical" evidence="3">
    <location>
        <begin position="563"/>
        <end position="587"/>
    </location>
</feature>
<gene>
    <name evidence="4" type="ORF">BC938DRAFT_475089</name>
</gene>
<feature type="compositionally biased region" description="Basic and acidic residues" evidence="2">
    <location>
        <begin position="216"/>
        <end position="231"/>
    </location>
</feature>
<dbReference type="InterPro" id="IPR051149">
    <property type="entry name" value="Spindly/BICDR_Dynein_Adapter"/>
</dbReference>
<evidence type="ECO:0000313" key="5">
    <source>
        <dbReference type="Proteomes" id="UP000274822"/>
    </source>
</evidence>
<keyword evidence="5" id="KW-1185">Reference proteome</keyword>
<evidence type="ECO:0000313" key="4">
    <source>
        <dbReference type="EMBL" id="RUS23477.1"/>
    </source>
</evidence>
<dbReference type="AlphaFoldDB" id="A0A433Q133"/>
<dbReference type="Gene3D" id="6.10.250.1080">
    <property type="match status" value="1"/>
</dbReference>
<feature type="compositionally biased region" description="Polar residues" evidence="2">
    <location>
        <begin position="365"/>
        <end position="383"/>
    </location>
</feature>
<keyword evidence="3" id="KW-1133">Transmembrane helix</keyword>
<organism evidence="4 5">
    <name type="scientific">Jimgerdemannia flammicorona</name>
    <dbReference type="NCBI Taxonomy" id="994334"/>
    <lineage>
        <taxon>Eukaryota</taxon>
        <taxon>Fungi</taxon>
        <taxon>Fungi incertae sedis</taxon>
        <taxon>Mucoromycota</taxon>
        <taxon>Mucoromycotina</taxon>
        <taxon>Endogonomycetes</taxon>
        <taxon>Endogonales</taxon>
        <taxon>Endogonaceae</taxon>
        <taxon>Jimgerdemannia</taxon>
    </lineage>
</organism>
<dbReference type="PANTHER" id="PTHR32123:SF9">
    <property type="entry name" value="PROTEIN SPINDLY"/>
    <property type="match status" value="1"/>
</dbReference>
<dbReference type="Proteomes" id="UP000274822">
    <property type="component" value="Unassembled WGS sequence"/>
</dbReference>
<dbReference type="PANTHER" id="PTHR32123">
    <property type="entry name" value="BICD FAMILY-LIKE CARGO ADAPTER"/>
    <property type="match status" value="1"/>
</dbReference>
<feature type="compositionally biased region" description="Low complexity" evidence="2">
    <location>
        <begin position="28"/>
        <end position="53"/>
    </location>
</feature>
<keyword evidence="3" id="KW-0472">Membrane</keyword>